<evidence type="ECO:0000259" key="2">
    <source>
        <dbReference type="Pfam" id="PF04773"/>
    </source>
</evidence>
<dbReference type="Pfam" id="PF04773">
    <property type="entry name" value="FecR"/>
    <property type="match status" value="1"/>
</dbReference>
<dbReference type="PANTHER" id="PTHR30273">
    <property type="entry name" value="PERIPLASMIC SIGNAL SENSOR AND SIGMA FACTOR ACTIVATOR FECR-RELATED"/>
    <property type="match status" value="1"/>
</dbReference>
<sequence>MFWIKKEQLNADVKHNLWLTIREFNKTLKKESKSIQLKLIARYAASVLIIISLSSILYLSFFNQGDEYIFSEANIKGNTENTMLTLANGQKIEVKKEQSNITVLKNEGVVIDETLHDYESVASSSNKELPLNELVIPFGKKAELVLSDGTKVWLNAGTRFAFPQEFIGKKRKVFLDGEGYFEVAKNAKKPFIVSSRNMNVEVLGTKFNMSSYSSDDLCETVLLEGSVNVWNDNKFLKDKVQMMPNQKATFNTLEKEIKVVAEPDAQNYIAWVEGLYKFKNENLEQVLTKIGRYYNMSFFYDSDKIKSALPISGKLDLQDSFEEVMLTLSKVAQIEYKIEGQNVIIN</sequence>
<dbReference type="FunFam" id="2.60.120.1440:FF:000001">
    <property type="entry name" value="Putative anti-sigma factor"/>
    <property type="match status" value="1"/>
</dbReference>
<evidence type="ECO:0000313" key="5">
    <source>
        <dbReference type="Proteomes" id="UP000474630"/>
    </source>
</evidence>
<dbReference type="KEGG" id="drc:G0Q07_16135"/>
<evidence type="ECO:0000259" key="3">
    <source>
        <dbReference type="Pfam" id="PF16344"/>
    </source>
</evidence>
<dbReference type="AlphaFoldDB" id="A0A6C0RJ14"/>
<dbReference type="Pfam" id="PF16344">
    <property type="entry name" value="FecR_C"/>
    <property type="match status" value="1"/>
</dbReference>
<dbReference type="InterPro" id="IPR032508">
    <property type="entry name" value="FecR_C"/>
</dbReference>
<dbReference type="RefSeq" id="WP_163348118.1">
    <property type="nucleotide sequence ID" value="NZ_CP048409.1"/>
</dbReference>
<proteinExistence type="predicted"/>
<dbReference type="GO" id="GO:0016989">
    <property type="term" value="F:sigma factor antagonist activity"/>
    <property type="evidence" value="ECO:0007669"/>
    <property type="project" value="TreeGrafter"/>
</dbReference>
<keyword evidence="1" id="KW-0472">Membrane</keyword>
<dbReference type="Proteomes" id="UP000474630">
    <property type="component" value="Chromosome"/>
</dbReference>
<name>A0A6C0RJ14_9BACT</name>
<evidence type="ECO:0000313" key="4">
    <source>
        <dbReference type="EMBL" id="QIA09151.1"/>
    </source>
</evidence>
<dbReference type="Gene3D" id="3.55.50.30">
    <property type="match status" value="1"/>
</dbReference>
<evidence type="ECO:0000256" key="1">
    <source>
        <dbReference type="SAM" id="Phobius"/>
    </source>
</evidence>
<accession>A0A6C0RJ14</accession>
<keyword evidence="5" id="KW-1185">Reference proteome</keyword>
<dbReference type="InterPro" id="IPR012373">
    <property type="entry name" value="Ferrdict_sens_TM"/>
</dbReference>
<dbReference type="InterPro" id="IPR006860">
    <property type="entry name" value="FecR"/>
</dbReference>
<keyword evidence="1" id="KW-0812">Transmembrane</keyword>
<gene>
    <name evidence="4" type="ORF">G0Q07_16135</name>
</gene>
<feature type="domain" description="FecR protein" evidence="2">
    <location>
        <begin position="138"/>
        <end position="228"/>
    </location>
</feature>
<dbReference type="Gene3D" id="2.60.120.1440">
    <property type="match status" value="1"/>
</dbReference>
<reference evidence="4 5" key="1">
    <citation type="submission" date="2020-02" db="EMBL/GenBank/DDBJ databases">
        <title>Genome sequencing for Draconibacterium sp. strain M1.</title>
        <authorList>
            <person name="Park S.-J."/>
        </authorList>
    </citation>
    <scope>NUCLEOTIDE SEQUENCE [LARGE SCALE GENOMIC DNA]</scope>
    <source>
        <strain evidence="4 5">M1</strain>
    </source>
</reference>
<feature type="domain" description="Protein FecR C-terminal" evidence="3">
    <location>
        <begin position="276"/>
        <end position="345"/>
    </location>
</feature>
<protein>
    <submittedName>
        <fullName evidence="4">FecR family protein</fullName>
    </submittedName>
</protein>
<dbReference type="PANTHER" id="PTHR30273:SF2">
    <property type="entry name" value="PROTEIN FECR"/>
    <property type="match status" value="1"/>
</dbReference>
<dbReference type="EMBL" id="CP048409">
    <property type="protein sequence ID" value="QIA09151.1"/>
    <property type="molecule type" value="Genomic_DNA"/>
</dbReference>
<keyword evidence="1" id="KW-1133">Transmembrane helix</keyword>
<feature type="transmembrane region" description="Helical" evidence="1">
    <location>
        <begin position="39"/>
        <end position="61"/>
    </location>
</feature>
<organism evidence="4 5">
    <name type="scientific">Draconibacterium halophilum</name>
    <dbReference type="NCBI Taxonomy" id="2706887"/>
    <lineage>
        <taxon>Bacteria</taxon>
        <taxon>Pseudomonadati</taxon>
        <taxon>Bacteroidota</taxon>
        <taxon>Bacteroidia</taxon>
        <taxon>Marinilabiliales</taxon>
        <taxon>Prolixibacteraceae</taxon>
        <taxon>Draconibacterium</taxon>
    </lineage>
</organism>